<dbReference type="AlphaFoldDB" id="A0A2V3IU48"/>
<proteinExistence type="predicted"/>
<reference evidence="1 2" key="1">
    <citation type="journal article" date="2018" name="Mol. Biol. Evol.">
        <title>Analysis of the draft genome of the red seaweed Gracilariopsis chorda provides insights into genome size evolution in Rhodophyta.</title>
        <authorList>
            <person name="Lee J."/>
            <person name="Yang E.C."/>
            <person name="Graf L."/>
            <person name="Yang J.H."/>
            <person name="Qiu H."/>
            <person name="Zel Zion U."/>
            <person name="Chan C.X."/>
            <person name="Stephens T.G."/>
            <person name="Weber A.P.M."/>
            <person name="Boo G.H."/>
            <person name="Boo S.M."/>
            <person name="Kim K.M."/>
            <person name="Shin Y."/>
            <person name="Jung M."/>
            <person name="Lee S.J."/>
            <person name="Yim H.S."/>
            <person name="Lee J.H."/>
            <person name="Bhattacharya D."/>
            <person name="Yoon H.S."/>
        </authorList>
    </citation>
    <scope>NUCLEOTIDE SEQUENCE [LARGE SCALE GENOMIC DNA]</scope>
    <source>
        <strain evidence="1 2">SKKU-2015</strain>
        <tissue evidence="1">Whole body</tissue>
    </source>
</reference>
<accession>A0A2V3IU48</accession>
<sequence>MILSLLGDSYTYRWPVPQNAGPAPGERQESKLRIYNSHRDEITDTNVGLFGAIIVVGKDAEYDDDTLTDADGSALEELLQTDEFVESNLMKSVNGYLSGPYM</sequence>
<dbReference type="Proteomes" id="UP000247409">
    <property type="component" value="Unassembled WGS sequence"/>
</dbReference>
<keyword evidence="2" id="KW-1185">Reference proteome</keyword>
<comment type="caution">
    <text evidence="1">The sequence shown here is derived from an EMBL/GenBank/DDBJ whole genome shotgun (WGS) entry which is preliminary data.</text>
</comment>
<dbReference type="OrthoDB" id="2121828at2759"/>
<protein>
    <submittedName>
        <fullName evidence="1">Hephaestin-like protein</fullName>
    </submittedName>
</protein>
<organism evidence="1 2">
    <name type="scientific">Gracilariopsis chorda</name>
    <dbReference type="NCBI Taxonomy" id="448386"/>
    <lineage>
        <taxon>Eukaryota</taxon>
        <taxon>Rhodophyta</taxon>
        <taxon>Florideophyceae</taxon>
        <taxon>Rhodymeniophycidae</taxon>
        <taxon>Gracilariales</taxon>
        <taxon>Gracilariaceae</taxon>
        <taxon>Gracilariopsis</taxon>
    </lineage>
</organism>
<evidence type="ECO:0000313" key="1">
    <source>
        <dbReference type="EMBL" id="PXF45257.1"/>
    </source>
</evidence>
<dbReference type="InterPro" id="IPR008972">
    <property type="entry name" value="Cupredoxin"/>
</dbReference>
<evidence type="ECO:0000313" key="2">
    <source>
        <dbReference type="Proteomes" id="UP000247409"/>
    </source>
</evidence>
<dbReference type="SUPFAM" id="SSF49503">
    <property type="entry name" value="Cupredoxins"/>
    <property type="match status" value="1"/>
</dbReference>
<name>A0A2V3IU48_9FLOR</name>
<dbReference type="Gene3D" id="2.60.40.420">
    <property type="entry name" value="Cupredoxins - blue copper proteins"/>
    <property type="match status" value="1"/>
</dbReference>
<gene>
    <name evidence="1" type="ORF">BWQ96_05023</name>
</gene>
<dbReference type="EMBL" id="NBIV01000066">
    <property type="protein sequence ID" value="PXF45257.1"/>
    <property type="molecule type" value="Genomic_DNA"/>
</dbReference>